<keyword evidence="3" id="KW-1185">Reference proteome</keyword>
<dbReference type="Proteomes" id="UP000266841">
    <property type="component" value="Unassembled WGS sequence"/>
</dbReference>
<organism evidence="2 3">
    <name type="scientific">Thalassiosira oceanica</name>
    <name type="common">Marine diatom</name>
    <dbReference type="NCBI Taxonomy" id="159749"/>
    <lineage>
        <taxon>Eukaryota</taxon>
        <taxon>Sar</taxon>
        <taxon>Stramenopiles</taxon>
        <taxon>Ochrophyta</taxon>
        <taxon>Bacillariophyta</taxon>
        <taxon>Coscinodiscophyceae</taxon>
        <taxon>Thalassiosirophycidae</taxon>
        <taxon>Thalassiosirales</taxon>
        <taxon>Thalassiosiraceae</taxon>
        <taxon>Thalassiosira</taxon>
    </lineage>
</organism>
<reference evidence="2 3" key="1">
    <citation type="journal article" date="2012" name="Genome Biol.">
        <title>Genome and low-iron response of an oceanic diatom adapted to chronic iron limitation.</title>
        <authorList>
            <person name="Lommer M."/>
            <person name="Specht M."/>
            <person name="Roy A.S."/>
            <person name="Kraemer L."/>
            <person name="Andreson R."/>
            <person name="Gutowska M.A."/>
            <person name="Wolf J."/>
            <person name="Bergner S.V."/>
            <person name="Schilhabel M.B."/>
            <person name="Klostermeier U.C."/>
            <person name="Beiko R.G."/>
            <person name="Rosenstiel P."/>
            <person name="Hippler M."/>
            <person name="Laroche J."/>
        </authorList>
    </citation>
    <scope>NUCLEOTIDE SEQUENCE [LARGE SCALE GENOMIC DNA]</scope>
    <source>
        <strain evidence="2 3">CCMP1005</strain>
    </source>
</reference>
<evidence type="ECO:0000313" key="2">
    <source>
        <dbReference type="EMBL" id="EJK53826.1"/>
    </source>
</evidence>
<comment type="caution">
    <text evidence="2">The sequence shown here is derived from an EMBL/GenBank/DDBJ whole genome shotgun (WGS) entry which is preliminary data.</text>
</comment>
<feature type="non-terminal residue" evidence="2">
    <location>
        <position position="166"/>
    </location>
</feature>
<proteinExistence type="predicted"/>
<evidence type="ECO:0000313" key="3">
    <source>
        <dbReference type="Proteomes" id="UP000266841"/>
    </source>
</evidence>
<protein>
    <submittedName>
        <fullName evidence="2">Uncharacterized protein</fullName>
    </submittedName>
</protein>
<dbReference type="EMBL" id="AGNL01036941">
    <property type="protein sequence ID" value="EJK53826.1"/>
    <property type="molecule type" value="Genomic_DNA"/>
</dbReference>
<evidence type="ECO:0000256" key="1">
    <source>
        <dbReference type="SAM" id="MobiDB-lite"/>
    </source>
</evidence>
<accession>K0RY96</accession>
<gene>
    <name evidence="2" type="ORF">THAOC_26658</name>
</gene>
<dbReference type="AlphaFoldDB" id="K0RY96"/>
<feature type="region of interest" description="Disordered" evidence="1">
    <location>
        <begin position="30"/>
        <end position="67"/>
    </location>
</feature>
<feature type="compositionally biased region" description="Basic and acidic residues" evidence="1">
    <location>
        <begin position="30"/>
        <end position="59"/>
    </location>
</feature>
<sequence length="166" mass="18088">MPPSGTDGFRLSQPQSFPLVGARSWLEQDQNRREVHTIMSEQSEHPLPPDDAGRPRQAEDEAQAVASSSLAGYLRGSRKRDVAKDAAVAAAKGAIAVARELTTKREDGVLPGAVSDFIHELESSGGDAVERMVAVRTPVQAYVGELMQMVSFGKYREVIARSYYDQ</sequence>
<name>K0RY96_THAOC</name>